<accession>A0ABQ5ZQ74</accession>
<dbReference type="InterPro" id="IPR013216">
    <property type="entry name" value="Methyltransf_11"/>
</dbReference>
<dbReference type="PANTHER" id="PTHR44068">
    <property type="entry name" value="ZGC:194242"/>
    <property type="match status" value="1"/>
</dbReference>
<organism evidence="3 4">
    <name type="scientific">Shinella yambaruensis</name>
    <dbReference type="NCBI Taxonomy" id="415996"/>
    <lineage>
        <taxon>Bacteria</taxon>
        <taxon>Pseudomonadati</taxon>
        <taxon>Pseudomonadota</taxon>
        <taxon>Alphaproteobacteria</taxon>
        <taxon>Hyphomicrobiales</taxon>
        <taxon>Rhizobiaceae</taxon>
        <taxon>Shinella</taxon>
    </lineage>
</organism>
<dbReference type="CDD" id="cd02440">
    <property type="entry name" value="AdoMet_MTases"/>
    <property type="match status" value="1"/>
</dbReference>
<sequence>MTEAMTATGRDGAAAEPEYDEAAIRFLAVLWGDGYLSPGGPAEVDRVLAGVDLKGRRVLDFGCGAGGITLHIARTHGPAEIVGYDVEQPVIDRARAAAASAGLCAVARFVSSPPGRLPFDDSEFDVVFSKDAMIHVPDKEALFAELFRVLKPGGVLAASDWLIGHDGAPSPDMQDYIAAEGLSFGMASPRRYLEAMAAAGFADGTVESRNAWYREVARGELARLQGPLHAEAVAAVGEAYVAKNIRTWTAMQKVLDSGEHCPAHLRGVRPAAGVRP</sequence>
<dbReference type="EMBL" id="BSOP01000043">
    <property type="protein sequence ID" value="GLR53765.1"/>
    <property type="molecule type" value="Genomic_DNA"/>
</dbReference>
<dbReference type="InterPro" id="IPR050447">
    <property type="entry name" value="Erg6_SMT_methyltransf"/>
</dbReference>
<dbReference type="Gene3D" id="3.40.50.150">
    <property type="entry name" value="Vaccinia Virus protein VP39"/>
    <property type="match status" value="1"/>
</dbReference>
<dbReference type="Proteomes" id="UP001156702">
    <property type="component" value="Unassembled WGS sequence"/>
</dbReference>
<dbReference type="InterPro" id="IPR029063">
    <property type="entry name" value="SAM-dependent_MTases_sf"/>
</dbReference>
<dbReference type="PANTHER" id="PTHR44068:SF11">
    <property type="entry name" value="GERANYL DIPHOSPHATE 2-C-METHYLTRANSFERASE"/>
    <property type="match status" value="1"/>
</dbReference>
<name>A0ABQ5ZQ74_9HYPH</name>
<evidence type="ECO:0000313" key="3">
    <source>
        <dbReference type="EMBL" id="GLR53765.1"/>
    </source>
</evidence>
<evidence type="ECO:0000259" key="2">
    <source>
        <dbReference type="Pfam" id="PF08241"/>
    </source>
</evidence>
<reference evidence="4" key="1">
    <citation type="journal article" date="2019" name="Int. J. Syst. Evol. Microbiol.">
        <title>The Global Catalogue of Microorganisms (GCM) 10K type strain sequencing project: providing services to taxonomists for standard genome sequencing and annotation.</title>
        <authorList>
            <consortium name="The Broad Institute Genomics Platform"/>
            <consortium name="The Broad Institute Genome Sequencing Center for Infectious Disease"/>
            <person name="Wu L."/>
            <person name="Ma J."/>
        </authorList>
    </citation>
    <scope>NUCLEOTIDE SEQUENCE [LARGE SCALE GENOMIC DNA]</scope>
    <source>
        <strain evidence="4">NBRC 102122</strain>
    </source>
</reference>
<keyword evidence="1" id="KW-0808">Transferase</keyword>
<dbReference type="Pfam" id="PF08241">
    <property type="entry name" value="Methyltransf_11"/>
    <property type="match status" value="1"/>
</dbReference>
<protein>
    <recommendedName>
        <fullName evidence="2">Methyltransferase type 11 domain-containing protein</fullName>
    </recommendedName>
</protein>
<dbReference type="SUPFAM" id="SSF53335">
    <property type="entry name" value="S-adenosyl-L-methionine-dependent methyltransferases"/>
    <property type="match status" value="1"/>
</dbReference>
<comment type="caution">
    <text evidence="3">The sequence shown here is derived from an EMBL/GenBank/DDBJ whole genome shotgun (WGS) entry which is preliminary data.</text>
</comment>
<gene>
    <name evidence="3" type="ORF">GCM10007923_49810</name>
</gene>
<evidence type="ECO:0000313" key="4">
    <source>
        <dbReference type="Proteomes" id="UP001156702"/>
    </source>
</evidence>
<keyword evidence="4" id="KW-1185">Reference proteome</keyword>
<feature type="domain" description="Methyltransferase type 11" evidence="2">
    <location>
        <begin position="59"/>
        <end position="157"/>
    </location>
</feature>
<evidence type="ECO:0000256" key="1">
    <source>
        <dbReference type="ARBA" id="ARBA00022679"/>
    </source>
</evidence>
<proteinExistence type="predicted"/>